<protein>
    <submittedName>
        <fullName evidence="1">Uncharacterized protein</fullName>
    </submittedName>
</protein>
<reference evidence="1 2" key="1">
    <citation type="journal article" date="2020" name="Nature">
        <title>Six reference-quality genomes reveal evolution of bat adaptations.</title>
        <authorList>
            <person name="Jebb D."/>
            <person name="Huang Z."/>
            <person name="Pippel M."/>
            <person name="Hughes G.M."/>
            <person name="Lavrichenko K."/>
            <person name="Devanna P."/>
            <person name="Winkler S."/>
            <person name="Jermiin L.S."/>
            <person name="Skirmuntt E.C."/>
            <person name="Katzourakis A."/>
            <person name="Burkitt-Gray L."/>
            <person name="Ray D.A."/>
            <person name="Sullivan K.A.M."/>
            <person name="Roscito J.G."/>
            <person name="Kirilenko B.M."/>
            <person name="Davalos L.M."/>
            <person name="Corthals A.P."/>
            <person name="Power M.L."/>
            <person name="Jones G."/>
            <person name="Ransome R.D."/>
            <person name="Dechmann D.K.N."/>
            <person name="Locatelli A.G."/>
            <person name="Puechmaille S.J."/>
            <person name="Fedrigo O."/>
            <person name="Jarvis E.D."/>
            <person name="Hiller M."/>
            <person name="Vernes S.C."/>
            <person name="Myers E.W."/>
            <person name="Teeling E.C."/>
        </authorList>
    </citation>
    <scope>NUCLEOTIDE SEQUENCE [LARGE SCALE GENOMIC DNA]</scope>
    <source>
        <strain evidence="1">MMolMol1</strain>
        <tissue evidence="1">Muscle</tissue>
    </source>
</reference>
<keyword evidence="2" id="KW-1185">Reference proteome</keyword>
<gene>
    <name evidence="1" type="ORF">HJG59_009434</name>
</gene>
<name>A0A7J8CZD2_MOLMO</name>
<organism evidence="1 2">
    <name type="scientific">Molossus molossus</name>
    <name type="common">Pallas' mastiff bat</name>
    <name type="synonym">Vespertilio molossus</name>
    <dbReference type="NCBI Taxonomy" id="27622"/>
    <lineage>
        <taxon>Eukaryota</taxon>
        <taxon>Metazoa</taxon>
        <taxon>Chordata</taxon>
        <taxon>Craniata</taxon>
        <taxon>Vertebrata</taxon>
        <taxon>Euteleostomi</taxon>
        <taxon>Mammalia</taxon>
        <taxon>Eutheria</taxon>
        <taxon>Laurasiatheria</taxon>
        <taxon>Chiroptera</taxon>
        <taxon>Yangochiroptera</taxon>
        <taxon>Molossidae</taxon>
        <taxon>Molossus</taxon>
    </lineage>
</organism>
<dbReference type="InParanoid" id="A0A7J8CZD2"/>
<accession>A0A7J8CZD2</accession>
<dbReference type="Proteomes" id="UP000550707">
    <property type="component" value="Unassembled WGS sequence"/>
</dbReference>
<evidence type="ECO:0000313" key="2">
    <source>
        <dbReference type="Proteomes" id="UP000550707"/>
    </source>
</evidence>
<sequence length="145" mass="15805">MTVLPSSALPKQCARRCPGFVRCRFWGRRARPGPGTLHVSPAPTAPGLGTTLRSEGGHALRCRLGSVPVPVAFQRGVSLPSLDHSLQWGFRAEFCSEVLLLGRRGEFREQNKKNSVWDPLPALLNLMLLGNPSLLPSSQARGKLE</sequence>
<dbReference type="EMBL" id="JACASF010000019">
    <property type="protein sequence ID" value="KAF6416112.1"/>
    <property type="molecule type" value="Genomic_DNA"/>
</dbReference>
<dbReference type="AlphaFoldDB" id="A0A7J8CZD2"/>
<comment type="caution">
    <text evidence="1">The sequence shown here is derived from an EMBL/GenBank/DDBJ whole genome shotgun (WGS) entry which is preliminary data.</text>
</comment>
<evidence type="ECO:0000313" key="1">
    <source>
        <dbReference type="EMBL" id="KAF6416112.1"/>
    </source>
</evidence>
<proteinExistence type="predicted"/>